<dbReference type="PANTHER" id="PTHR23423">
    <property type="entry name" value="ORGANIC SOLUTE TRANSPORTER-RELATED"/>
    <property type="match status" value="1"/>
</dbReference>
<sequence>MPCTCAEWRRWIRPLVLVLYALLLVAVLPLCIWELQKDKVGTHSKAWFIAGIFVFLTIPISLWGILQHMWLALRYPNLAIYVDTCRECYEAYVIYNFLVFLLNFLSNQYPSLVLMLEVQQQQPHLPPLCCCPPWPMGEVLLFRCKLGVLQYTVVRPVTTVIALKVESLHSVMSKPCLLRNFKIITQF</sequence>
<evidence type="ECO:0000256" key="3">
    <source>
        <dbReference type="ARBA" id="ARBA00022989"/>
    </source>
</evidence>
<dbReference type="GeneTree" id="ENSGT00940000155201"/>
<reference evidence="6" key="1">
    <citation type="submission" date="2025-08" db="UniProtKB">
        <authorList>
            <consortium name="Ensembl"/>
        </authorList>
    </citation>
    <scope>IDENTIFICATION</scope>
</reference>
<keyword evidence="3 5" id="KW-1133">Transmembrane helix</keyword>
<feature type="transmembrane region" description="Helical" evidence="5">
    <location>
        <begin position="17"/>
        <end position="35"/>
    </location>
</feature>
<name>A0A3B4WH48_SERLL</name>
<keyword evidence="4 5" id="KW-0472">Membrane</keyword>
<feature type="transmembrane region" description="Helical" evidence="5">
    <location>
        <begin position="89"/>
        <end position="106"/>
    </location>
</feature>
<protein>
    <submittedName>
        <fullName evidence="6">Transmembrane protein 184C</fullName>
    </submittedName>
</protein>
<accession>A0A3B4WH48</accession>
<organism evidence="6 7">
    <name type="scientific">Seriola lalandi dorsalis</name>
    <dbReference type="NCBI Taxonomy" id="1841481"/>
    <lineage>
        <taxon>Eukaryota</taxon>
        <taxon>Metazoa</taxon>
        <taxon>Chordata</taxon>
        <taxon>Craniata</taxon>
        <taxon>Vertebrata</taxon>
        <taxon>Euteleostomi</taxon>
        <taxon>Actinopterygii</taxon>
        <taxon>Neopterygii</taxon>
        <taxon>Teleostei</taxon>
        <taxon>Neoteleostei</taxon>
        <taxon>Acanthomorphata</taxon>
        <taxon>Carangaria</taxon>
        <taxon>Carangiformes</taxon>
        <taxon>Carangidae</taxon>
        <taxon>Seriola</taxon>
    </lineage>
</organism>
<evidence type="ECO:0000256" key="1">
    <source>
        <dbReference type="ARBA" id="ARBA00004141"/>
    </source>
</evidence>
<evidence type="ECO:0000313" key="6">
    <source>
        <dbReference type="Ensembl" id="ENSSLDP00000003255.1"/>
    </source>
</evidence>
<keyword evidence="7" id="KW-1185">Reference proteome</keyword>
<evidence type="ECO:0000256" key="4">
    <source>
        <dbReference type="ARBA" id="ARBA00023136"/>
    </source>
</evidence>
<evidence type="ECO:0000313" key="7">
    <source>
        <dbReference type="Proteomes" id="UP000261360"/>
    </source>
</evidence>
<dbReference type="Pfam" id="PF03619">
    <property type="entry name" value="Solute_trans_a"/>
    <property type="match status" value="1"/>
</dbReference>
<dbReference type="GO" id="GO:0016020">
    <property type="term" value="C:membrane"/>
    <property type="evidence" value="ECO:0007669"/>
    <property type="project" value="UniProtKB-SubCell"/>
</dbReference>
<evidence type="ECO:0000256" key="2">
    <source>
        <dbReference type="ARBA" id="ARBA00022692"/>
    </source>
</evidence>
<dbReference type="Proteomes" id="UP000261360">
    <property type="component" value="Unplaced"/>
</dbReference>
<feature type="transmembrane region" description="Helical" evidence="5">
    <location>
        <begin position="47"/>
        <end position="69"/>
    </location>
</feature>
<proteinExistence type="predicted"/>
<dbReference type="SMART" id="SM01417">
    <property type="entry name" value="Solute_trans_a"/>
    <property type="match status" value="1"/>
</dbReference>
<reference evidence="6" key="2">
    <citation type="submission" date="2025-09" db="UniProtKB">
        <authorList>
            <consortium name="Ensembl"/>
        </authorList>
    </citation>
    <scope>IDENTIFICATION</scope>
</reference>
<evidence type="ECO:0000256" key="5">
    <source>
        <dbReference type="SAM" id="Phobius"/>
    </source>
</evidence>
<dbReference type="InterPro" id="IPR005178">
    <property type="entry name" value="Ostalpha/TMEM184C"/>
</dbReference>
<dbReference type="AlphaFoldDB" id="A0A3B4WH48"/>
<comment type="subcellular location">
    <subcellularLocation>
        <location evidence="1">Membrane</location>
        <topology evidence="1">Multi-pass membrane protein</topology>
    </subcellularLocation>
</comment>
<keyword evidence="2 5" id="KW-0812">Transmembrane</keyword>
<dbReference type="Ensembl" id="ENSSLDT00000003367.1">
    <property type="protein sequence ID" value="ENSSLDP00000003255.1"/>
    <property type="gene ID" value="ENSSLDG00000002371.1"/>
</dbReference>